<keyword evidence="3" id="KW-1185">Reference proteome</keyword>
<reference evidence="2" key="1">
    <citation type="journal article" date="2021" name="Proc. Natl. Acad. Sci. U.S.A.">
        <title>Three genomes in the algal genus Volvox reveal the fate of a haploid sex-determining region after a transition to homothallism.</title>
        <authorList>
            <person name="Yamamoto K."/>
            <person name="Hamaji T."/>
            <person name="Kawai-Toyooka H."/>
            <person name="Matsuzaki R."/>
            <person name="Takahashi F."/>
            <person name="Nishimura Y."/>
            <person name="Kawachi M."/>
            <person name="Noguchi H."/>
            <person name="Minakuchi Y."/>
            <person name="Umen J.G."/>
            <person name="Toyoda A."/>
            <person name="Nozaki H."/>
        </authorList>
    </citation>
    <scope>NUCLEOTIDE SEQUENCE</scope>
    <source>
        <strain evidence="2">NIES-3786</strain>
    </source>
</reference>
<gene>
    <name evidence="2" type="ORF">Vretifemale_1589</name>
</gene>
<dbReference type="Proteomes" id="UP000747110">
    <property type="component" value="Unassembled WGS sequence"/>
</dbReference>
<name>A0A8J4FHD8_9CHLO</name>
<sequence>NAKRQINISGFTLTSKSDIIPMLTHPCRLPHKPFRTRQNRRVKYAAISELIAISAYAAKLAFLPWNGCEVPGSFYSTGVTGVPGKDCQEVYQPAAAAEARAVERLRQQQQAPDLTERATSIPLKRLHGDSPGVRGSTRETLIEELRQRNKTLVDSAWQSLE</sequence>
<evidence type="ECO:0000313" key="2">
    <source>
        <dbReference type="EMBL" id="GIL70923.1"/>
    </source>
</evidence>
<organism evidence="2 3">
    <name type="scientific">Volvox reticuliferus</name>
    <dbReference type="NCBI Taxonomy" id="1737510"/>
    <lineage>
        <taxon>Eukaryota</taxon>
        <taxon>Viridiplantae</taxon>
        <taxon>Chlorophyta</taxon>
        <taxon>core chlorophytes</taxon>
        <taxon>Chlorophyceae</taxon>
        <taxon>CS clade</taxon>
        <taxon>Chlamydomonadales</taxon>
        <taxon>Volvocaceae</taxon>
        <taxon>Volvox</taxon>
    </lineage>
</organism>
<proteinExistence type="predicted"/>
<accession>A0A8J4FHD8</accession>
<dbReference type="AlphaFoldDB" id="A0A8J4FHD8"/>
<comment type="caution">
    <text evidence="2">The sequence shown here is derived from an EMBL/GenBank/DDBJ whole genome shotgun (WGS) entry which is preliminary data.</text>
</comment>
<protein>
    <submittedName>
        <fullName evidence="2">Uncharacterized protein</fullName>
    </submittedName>
</protein>
<dbReference type="EMBL" id="BNCP01000002">
    <property type="protein sequence ID" value="GIL70923.1"/>
    <property type="molecule type" value="Genomic_DNA"/>
</dbReference>
<feature type="region of interest" description="Disordered" evidence="1">
    <location>
        <begin position="106"/>
        <end position="139"/>
    </location>
</feature>
<evidence type="ECO:0000256" key="1">
    <source>
        <dbReference type="SAM" id="MobiDB-lite"/>
    </source>
</evidence>
<evidence type="ECO:0000313" key="3">
    <source>
        <dbReference type="Proteomes" id="UP000747110"/>
    </source>
</evidence>
<feature type="non-terminal residue" evidence="2">
    <location>
        <position position="161"/>
    </location>
</feature>
<dbReference type="OrthoDB" id="10610068at2759"/>